<dbReference type="Proteomes" id="UP000295573">
    <property type="component" value="Unassembled WGS sequence"/>
</dbReference>
<dbReference type="Gene3D" id="1.25.40.10">
    <property type="entry name" value="Tetratricopeptide repeat domain"/>
    <property type="match status" value="1"/>
</dbReference>
<dbReference type="Gene3D" id="3.40.50.300">
    <property type="entry name" value="P-loop containing nucleotide triphosphate hydrolases"/>
    <property type="match status" value="1"/>
</dbReference>
<dbReference type="AlphaFoldDB" id="A0A4R2ICR3"/>
<organism evidence="2 3">
    <name type="scientific">Kribbella antiqua</name>
    <dbReference type="NCBI Taxonomy" id="2512217"/>
    <lineage>
        <taxon>Bacteria</taxon>
        <taxon>Bacillati</taxon>
        <taxon>Actinomycetota</taxon>
        <taxon>Actinomycetes</taxon>
        <taxon>Propionibacteriales</taxon>
        <taxon>Kribbellaceae</taxon>
        <taxon>Kribbella</taxon>
    </lineage>
</organism>
<dbReference type="SUPFAM" id="SSF52540">
    <property type="entry name" value="P-loop containing nucleoside triphosphate hydrolases"/>
    <property type="match status" value="1"/>
</dbReference>
<dbReference type="InterPro" id="IPR029787">
    <property type="entry name" value="Nucleotide_cyclase"/>
</dbReference>
<proteinExistence type="predicted"/>
<dbReference type="PANTHER" id="PTHR47691:SF3">
    <property type="entry name" value="HTH-TYPE TRANSCRIPTIONAL REGULATOR RV0890C-RELATED"/>
    <property type="match status" value="1"/>
</dbReference>
<dbReference type="CDD" id="cd07302">
    <property type="entry name" value="CHD"/>
    <property type="match status" value="1"/>
</dbReference>
<protein>
    <submittedName>
        <fullName evidence="2">Putative ATPase</fullName>
    </submittedName>
</protein>
<sequence>MLFSDVEQSTRLLTRLGRAYEQALDSYRLAQRAAWAGFGGVEMGTEGDSFFVVFSTAEDAVGAAVQAQVALGGLEWPNDEQVRVRMGIHTGTPRVHGLDYVGLDVHRAARIAAAAHGGQVVVSDATAKLVAGRLPAGVSLRDLGTHRLKDLDALEHVYQLVIPGLPVDFPPLKSLGTSASLPVTTTPLLGRHTEMTDLVSLLADPQVRLVTLTGPGGSGKTRLSIAAARQVAEQFPDGVCFASLAAFTNPGLIWSTIGDVLGLPSDRRAPPAFFESVAPLSALFVLDNLEQMDGAAAAVDQLLHATTEIVVLATSRRPLNLAGEHQYAVLPLALPTEDTPEAAEASAAVRLFVDRARAVRPSFALTPSNAADVSEICRHLDGLPLAIELAAARTNVLGPRALLLRLEQALDLRGSDVDRPARHTSLRATIDWSYRLLNAQQRLLFRHLGVFASGADLEALAAVHADEAGRGTQLIDLVADLVDASLVTVTEDDDGEPRFAMLETVRSFAVEELAQAGELADVRRRHAAHYVQVAERLEARRVLTTPAQVQRGGRLFDVERNNFREALTWASAPGGDAGNSAGSNRNLGLALLSSVAWIWKHVDLDEIRHWLEACLKNPHGGQTAALGRCLADYAETLELQGELLDGRDAARRSVEILRRLGDSELPNALAALGDLEGALGDRIAGRRAMEDSVLRARELADSFFLGDVLARLALLDIDEENWEHALELLHEAVGVSRSYGSDYMAIRANHNIAFVLRKTGRAKEAHELMSAQLQQSLSLESTLNLALFAEDYSAVVAEAGFPRWTPVLLGAADAELEQRGVARDRWQEAPIADAHAAARPTMTPTEWTDAYQRGHSMTIREALESAIAATTAPDD</sequence>
<dbReference type="GO" id="GO:0004016">
    <property type="term" value="F:adenylate cyclase activity"/>
    <property type="evidence" value="ECO:0007669"/>
    <property type="project" value="UniProtKB-ARBA"/>
</dbReference>
<dbReference type="GO" id="GO:0009190">
    <property type="term" value="P:cyclic nucleotide biosynthetic process"/>
    <property type="evidence" value="ECO:0007669"/>
    <property type="project" value="InterPro"/>
</dbReference>
<evidence type="ECO:0000313" key="2">
    <source>
        <dbReference type="EMBL" id="TCO42354.1"/>
    </source>
</evidence>
<accession>A0A4R2ICR3</accession>
<dbReference type="SUPFAM" id="SSF55073">
    <property type="entry name" value="Nucleotide cyclase"/>
    <property type="match status" value="1"/>
</dbReference>
<comment type="caution">
    <text evidence="2">The sequence shown here is derived from an EMBL/GenBank/DDBJ whole genome shotgun (WGS) entry which is preliminary data.</text>
</comment>
<dbReference type="PROSITE" id="PS50125">
    <property type="entry name" value="GUANYLATE_CYCLASE_2"/>
    <property type="match status" value="1"/>
</dbReference>
<name>A0A4R2ICR3_9ACTN</name>
<dbReference type="InterPro" id="IPR001054">
    <property type="entry name" value="A/G_cyclase"/>
</dbReference>
<dbReference type="PANTHER" id="PTHR47691">
    <property type="entry name" value="REGULATOR-RELATED"/>
    <property type="match status" value="1"/>
</dbReference>
<keyword evidence="3" id="KW-1185">Reference proteome</keyword>
<dbReference type="Pfam" id="PF00211">
    <property type="entry name" value="Guanylate_cyc"/>
    <property type="match status" value="1"/>
</dbReference>
<dbReference type="EMBL" id="SLWR01000014">
    <property type="protein sequence ID" value="TCO42354.1"/>
    <property type="molecule type" value="Genomic_DNA"/>
</dbReference>
<dbReference type="SUPFAM" id="SSF48452">
    <property type="entry name" value="TPR-like"/>
    <property type="match status" value="1"/>
</dbReference>
<evidence type="ECO:0000313" key="3">
    <source>
        <dbReference type="Proteomes" id="UP000295573"/>
    </source>
</evidence>
<dbReference type="Pfam" id="PF25872">
    <property type="entry name" value="HTH_77"/>
    <property type="match status" value="1"/>
</dbReference>
<feature type="domain" description="Guanylate cyclase" evidence="1">
    <location>
        <begin position="1"/>
        <end position="112"/>
    </location>
</feature>
<evidence type="ECO:0000259" key="1">
    <source>
        <dbReference type="PROSITE" id="PS50125"/>
    </source>
</evidence>
<dbReference type="InterPro" id="IPR011990">
    <property type="entry name" value="TPR-like_helical_dom_sf"/>
</dbReference>
<dbReference type="InterPro" id="IPR058852">
    <property type="entry name" value="HTH_77"/>
</dbReference>
<gene>
    <name evidence="2" type="ORF">EV646_114178</name>
</gene>
<dbReference type="GO" id="GO:0035556">
    <property type="term" value="P:intracellular signal transduction"/>
    <property type="evidence" value="ECO:0007669"/>
    <property type="project" value="InterPro"/>
</dbReference>
<reference evidence="2 3" key="1">
    <citation type="journal article" date="2015" name="Stand. Genomic Sci.">
        <title>Genomic Encyclopedia of Bacterial and Archaeal Type Strains, Phase III: the genomes of soil and plant-associated and newly described type strains.</title>
        <authorList>
            <person name="Whitman W.B."/>
            <person name="Woyke T."/>
            <person name="Klenk H.P."/>
            <person name="Zhou Y."/>
            <person name="Lilburn T.G."/>
            <person name="Beck B.J."/>
            <person name="De Vos P."/>
            <person name="Vandamme P."/>
            <person name="Eisen J.A."/>
            <person name="Garrity G."/>
            <person name="Hugenholtz P."/>
            <person name="Kyrpides N.C."/>
        </authorList>
    </citation>
    <scope>NUCLEOTIDE SEQUENCE [LARGE SCALE GENOMIC DNA]</scope>
    <source>
        <strain evidence="2 3">VKM Ac-2541</strain>
    </source>
</reference>
<dbReference type="InterPro" id="IPR027417">
    <property type="entry name" value="P-loop_NTPase"/>
</dbReference>
<dbReference type="Gene3D" id="3.30.70.1230">
    <property type="entry name" value="Nucleotide cyclase"/>
    <property type="match status" value="1"/>
</dbReference>